<protein>
    <submittedName>
        <fullName evidence="2">LysM peptidoglycan-binding domain-containing protein</fullName>
    </submittedName>
</protein>
<feature type="domain" description="LysM" evidence="1">
    <location>
        <begin position="43"/>
        <end position="91"/>
    </location>
</feature>
<dbReference type="PANTHER" id="PTHR34700">
    <property type="entry name" value="POTASSIUM BINDING PROTEIN KBP"/>
    <property type="match status" value="1"/>
</dbReference>
<reference evidence="2 5" key="2">
    <citation type="submission" date="2019-02" db="EMBL/GenBank/DDBJ databases">
        <title>Complete genome sequence of Desulfobacter hydrogenophilus AcRS1.</title>
        <authorList>
            <person name="Marietou A."/>
            <person name="Lund M.B."/>
            <person name="Marshall I.P.G."/>
            <person name="Schreiber L."/>
            <person name="Jorgensen B."/>
        </authorList>
    </citation>
    <scope>NUCLEOTIDE SEQUENCE [LARGE SCALE GENOMIC DNA]</scope>
    <source>
        <strain evidence="2 5">AcRS1</strain>
    </source>
</reference>
<dbReference type="Pfam" id="PF01476">
    <property type="entry name" value="LysM"/>
    <property type="match status" value="1"/>
</dbReference>
<dbReference type="SMART" id="SM00257">
    <property type="entry name" value="LysM"/>
    <property type="match status" value="1"/>
</dbReference>
<dbReference type="RefSeq" id="WP_111954290.1">
    <property type="nucleotide sequence ID" value="NZ_CP036313.1"/>
</dbReference>
<dbReference type="Proteomes" id="UP000248798">
    <property type="component" value="Unassembled WGS sequence"/>
</dbReference>
<proteinExistence type="predicted"/>
<dbReference type="SUPFAM" id="SSF54106">
    <property type="entry name" value="LysM domain"/>
    <property type="match status" value="1"/>
</dbReference>
<dbReference type="Gene3D" id="3.10.350.10">
    <property type="entry name" value="LysM domain"/>
    <property type="match status" value="1"/>
</dbReference>
<dbReference type="PANTHER" id="PTHR34700:SF4">
    <property type="entry name" value="PHAGE-LIKE ELEMENT PBSX PROTEIN XKDP"/>
    <property type="match status" value="1"/>
</dbReference>
<dbReference type="OrthoDB" id="9765158at2"/>
<dbReference type="Proteomes" id="UP000293902">
    <property type="component" value="Chromosome"/>
</dbReference>
<dbReference type="EMBL" id="QLNI01000007">
    <property type="protein sequence ID" value="RAM03199.1"/>
    <property type="molecule type" value="Genomic_DNA"/>
</dbReference>
<dbReference type="InterPro" id="IPR036779">
    <property type="entry name" value="LysM_dom_sf"/>
</dbReference>
<evidence type="ECO:0000313" key="2">
    <source>
        <dbReference type="EMBL" id="QBH11653.1"/>
    </source>
</evidence>
<evidence type="ECO:0000313" key="4">
    <source>
        <dbReference type="Proteomes" id="UP000248798"/>
    </source>
</evidence>
<evidence type="ECO:0000313" key="5">
    <source>
        <dbReference type="Proteomes" id="UP000293902"/>
    </source>
</evidence>
<dbReference type="CDD" id="cd00118">
    <property type="entry name" value="LysM"/>
    <property type="match status" value="1"/>
</dbReference>
<organism evidence="3 4">
    <name type="scientific">Desulfobacter hydrogenophilus</name>
    <dbReference type="NCBI Taxonomy" id="2291"/>
    <lineage>
        <taxon>Bacteria</taxon>
        <taxon>Pseudomonadati</taxon>
        <taxon>Thermodesulfobacteriota</taxon>
        <taxon>Desulfobacteria</taxon>
        <taxon>Desulfobacterales</taxon>
        <taxon>Desulfobacteraceae</taxon>
        <taxon>Desulfobacter</taxon>
    </lineage>
</organism>
<reference evidence="3 4" key="1">
    <citation type="submission" date="2018-06" db="EMBL/GenBank/DDBJ databases">
        <title>Complete Genome Sequence of Desulfobacter hydrogenophilus (DSM3380).</title>
        <authorList>
            <person name="Marietou A."/>
            <person name="Schreiber L."/>
            <person name="Marshall I."/>
            <person name="Jorgensen B."/>
        </authorList>
    </citation>
    <scope>NUCLEOTIDE SEQUENCE [LARGE SCALE GENOMIC DNA]</scope>
    <source>
        <strain evidence="3 4">DSM 3380</strain>
    </source>
</reference>
<evidence type="ECO:0000313" key="3">
    <source>
        <dbReference type="EMBL" id="RAM03199.1"/>
    </source>
</evidence>
<dbReference type="PROSITE" id="PS51782">
    <property type="entry name" value="LYSM"/>
    <property type="match status" value="1"/>
</dbReference>
<gene>
    <name evidence="3" type="ORF">DO021_04895</name>
    <name evidence="2" type="ORF">EYB58_01160</name>
</gene>
<sequence>MPIHDRMFSSLVFLIVVCIFACLSPLSAREGAKTFDTNQETGFYYTIKKGDTLWDLSQKFYNSQWDWPGLWELNKEIKNPHWIYPGNTIRVFLKPEFKKQPPEKPNRMAIETRFNYPAIHRTGFIKKEQVPALGTVLREKEGNIMMATNDIVYIRPTGHTPFVTGHRYQIYSTSQVDQKIRASRYKGIKHLIKADLEIIEVNTQYAAGKIKKAYTDVVSGDLVMDFYPRQPILEVDEHPDPVDAVLLCSEDNNILVNDYRIAFINKGADDNIQSGNIYTIKRGKENESVYDVKTGLDIAPVAAGRLIVIHTEPASATVMVLSSIQDIHPGDIVN</sequence>
<evidence type="ECO:0000259" key="1">
    <source>
        <dbReference type="PROSITE" id="PS51782"/>
    </source>
</evidence>
<dbReference type="AlphaFoldDB" id="A0A328FFT0"/>
<keyword evidence="5" id="KW-1185">Reference proteome</keyword>
<accession>A0A328FFT0</accession>
<dbReference type="InterPro" id="IPR018392">
    <property type="entry name" value="LysM"/>
</dbReference>
<dbReference type="InterPro" id="IPR052196">
    <property type="entry name" value="Bact_Kbp"/>
</dbReference>
<dbReference type="EMBL" id="CP036313">
    <property type="protein sequence ID" value="QBH11653.1"/>
    <property type="molecule type" value="Genomic_DNA"/>
</dbReference>
<name>A0A328FFT0_9BACT</name>